<dbReference type="SMART" id="SM01121">
    <property type="entry name" value="Dak1_2"/>
    <property type="match status" value="1"/>
</dbReference>
<dbReference type="SUPFAM" id="SSF82549">
    <property type="entry name" value="DAK1/DegV-like"/>
    <property type="match status" value="1"/>
</dbReference>
<dbReference type="GO" id="GO:0008289">
    <property type="term" value="F:lipid binding"/>
    <property type="evidence" value="ECO:0007669"/>
    <property type="project" value="UniProtKB-KW"/>
</dbReference>
<dbReference type="Pfam" id="PF02734">
    <property type="entry name" value="Dak2"/>
    <property type="match status" value="1"/>
</dbReference>
<dbReference type="SMART" id="SM01120">
    <property type="entry name" value="Dak2"/>
    <property type="match status" value="1"/>
</dbReference>
<dbReference type="EMBL" id="UINC01000910">
    <property type="protein sequence ID" value="SUZ63176.1"/>
    <property type="molecule type" value="Genomic_DNA"/>
</dbReference>
<keyword evidence="1" id="KW-0446">Lipid-binding</keyword>
<dbReference type="PANTHER" id="PTHR33434:SF2">
    <property type="entry name" value="FATTY ACID-BINDING PROTEIN TM_1468"/>
    <property type="match status" value="1"/>
</dbReference>
<organism evidence="3">
    <name type="scientific">marine metagenome</name>
    <dbReference type="NCBI Taxonomy" id="408172"/>
    <lineage>
        <taxon>unclassified sequences</taxon>
        <taxon>metagenomes</taxon>
        <taxon>ecological metagenomes</taxon>
    </lineage>
</organism>
<dbReference type="InterPro" id="IPR036117">
    <property type="entry name" value="DhaL_dom_sf"/>
</dbReference>
<dbReference type="SUPFAM" id="SSF101473">
    <property type="entry name" value="DhaL-like"/>
    <property type="match status" value="1"/>
</dbReference>
<feature type="domain" description="DhaL" evidence="2">
    <location>
        <begin position="11"/>
        <end position="205"/>
    </location>
</feature>
<dbReference type="PROSITE" id="PS51482">
    <property type="entry name" value="DEGV"/>
    <property type="match status" value="1"/>
</dbReference>
<proteinExistence type="predicted"/>
<dbReference type="NCBIfam" id="TIGR00762">
    <property type="entry name" value="DegV"/>
    <property type="match status" value="1"/>
</dbReference>
<protein>
    <recommendedName>
        <fullName evidence="2">DhaL domain-containing protein</fullName>
    </recommendedName>
</protein>
<gene>
    <name evidence="3" type="ORF">METZ01_LOCUS16030</name>
</gene>
<dbReference type="InterPro" id="IPR048394">
    <property type="entry name" value="FakA-like_M"/>
</dbReference>
<dbReference type="Gene3D" id="3.30.1180.10">
    <property type="match status" value="1"/>
</dbReference>
<sequence>MDKISSILNSEDFSTALKSGIYRVVNQQENLNSINVFPVADGDTGTNLALSLTATLEVLKDTKTKDLNTILTQFADKLLDSSRGNSGAILTQFFQGMCDSAEGLSNFTTKTFSESIKLGSDYAYDALSEPKEGTILTLISVLAKHLQKTIVKNKKIQFQSLMLEGLNASKTALKETQNQLEELSKAGVVDAGAKGFFILFEGMTNFIVNSEIEKKPDLGHLSYESTIVKMEGSEEKLEYFFCTECIINGLEIDRRKLREEISVMGNSIVLAGTKRKAKLHIHTNEPADVFDIARKYGEVSAEKCDDMRRQQHTAHITNSTFSVITDSGADIPDQDMDNLDIHIVPIRIQFSNRSYLDKVSITPNEFFSKLKNSDITPTTSQPSMGDFRRQYQFLASHFPDVISISLSEKISGTFQAAKLAIEKNKTSGKIHLINSRSVSIGQGLIVTFAAECAQAGLDIATTLTAVKKIIEETTAYALIDDIQYAVRGGRIPSSVKFLTDTFFLTPILKTLPNGNIKAKTALFGKKNVLRKYASYIEKNSPKNKKLRIAIGHALCQSKADELQNLLFQKMDNILSCRITDLGSAIGVHGGPGALVVGVQNYHNPNEFKAQ</sequence>
<evidence type="ECO:0000313" key="3">
    <source>
        <dbReference type="EMBL" id="SUZ63176.1"/>
    </source>
</evidence>
<name>A0A381P895_9ZZZZ</name>
<dbReference type="GO" id="GO:0006071">
    <property type="term" value="P:glycerol metabolic process"/>
    <property type="evidence" value="ECO:0007669"/>
    <property type="project" value="InterPro"/>
</dbReference>
<dbReference type="GO" id="GO:0004371">
    <property type="term" value="F:glycerone kinase activity"/>
    <property type="evidence" value="ECO:0007669"/>
    <property type="project" value="InterPro"/>
</dbReference>
<dbReference type="PROSITE" id="PS51480">
    <property type="entry name" value="DHAL"/>
    <property type="match status" value="1"/>
</dbReference>
<dbReference type="AlphaFoldDB" id="A0A381P895"/>
<evidence type="ECO:0000259" key="2">
    <source>
        <dbReference type="PROSITE" id="PS51480"/>
    </source>
</evidence>
<dbReference type="InterPro" id="IPR004007">
    <property type="entry name" value="DhaL_dom"/>
</dbReference>
<reference evidence="3" key="1">
    <citation type="submission" date="2018-05" db="EMBL/GenBank/DDBJ databases">
        <authorList>
            <person name="Lanie J.A."/>
            <person name="Ng W.-L."/>
            <person name="Kazmierczak K.M."/>
            <person name="Andrzejewski T.M."/>
            <person name="Davidsen T.M."/>
            <person name="Wayne K.J."/>
            <person name="Tettelin H."/>
            <person name="Glass J.I."/>
            <person name="Rusch D."/>
            <person name="Podicherti R."/>
            <person name="Tsui H.-C.T."/>
            <person name="Winkler M.E."/>
        </authorList>
    </citation>
    <scope>NUCLEOTIDE SEQUENCE</scope>
</reference>
<dbReference type="Pfam" id="PF02645">
    <property type="entry name" value="DegV"/>
    <property type="match status" value="1"/>
</dbReference>
<dbReference type="Gene3D" id="3.40.50.10170">
    <property type="match status" value="1"/>
</dbReference>
<dbReference type="InterPro" id="IPR003797">
    <property type="entry name" value="DegV"/>
</dbReference>
<dbReference type="Gene3D" id="1.25.40.340">
    <property type="match status" value="1"/>
</dbReference>
<dbReference type="InterPro" id="IPR043168">
    <property type="entry name" value="DegV_C"/>
</dbReference>
<accession>A0A381P895</accession>
<dbReference type="PANTHER" id="PTHR33434">
    <property type="entry name" value="DEGV DOMAIN-CONTAINING PROTEIN DR_1986-RELATED"/>
    <property type="match status" value="1"/>
</dbReference>
<dbReference type="InterPro" id="IPR050270">
    <property type="entry name" value="DegV_domain_contain"/>
</dbReference>
<evidence type="ECO:0000256" key="1">
    <source>
        <dbReference type="ARBA" id="ARBA00023121"/>
    </source>
</evidence>
<dbReference type="Pfam" id="PF21645">
    <property type="entry name" value="FakA-like_M"/>
    <property type="match status" value="1"/>
</dbReference>
<dbReference type="InterPro" id="IPR033470">
    <property type="entry name" value="FakA-like_C"/>
</dbReference>